<accession>A0A9P8UUS5</accession>
<evidence type="ECO:0000256" key="1">
    <source>
        <dbReference type="ARBA" id="ARBA00004141"/>
    </source>
</evidence>
<feature type="transmembrane region" description="Helical" evidence="6">
    <location>
        <begin position="413"/>
        <end position="433"/>
    </location>
</feature>
<evidence type="ECO:0000256" key="2">
    <source>
        <dbReference type="ARBA" id="ARBA00022448"/>
    </source>
</evidence>
<feature type="transmembrane region" description="Helical" evidence="6">
    <location>
        <begin position="119"/>
        <end position="138"/>
    </location>
</feature>
<dbReference type="FunFam" id="1.20.1250.20:FF:000172">
    <property type="entry name" value="MFS multidrug resistance transporter"/>
    <property type="match status" value="1"/>
</dbReference>
<keyword evidence="9" id="KW-1185">Reference proteome</keyword>
<dbReference type="InterPro" id="IPR020846">
    <property type="entry name" value="MFS_dom"/>
</dbReference>
<feature type="transmembrane region" description="Helical" evidence="6">
    <location>
        <begin position="208"/>
        <end position="228"/>
    </location>
</feature>
<keyword evidence="4 6" id="KW-1133">Transmembrane helix</keyword>
<dbReference type="GeneID" id="70128638"/>
<sequence length="499" mass="54126">MTSMLVGSLSSDTTLVLRKENEILSHDMVVHPNEQTSQQENVYSIFTLSERRILVFATSIVSFIGPLTGNIYTPVLNSIAQELQISTAEVNLSITVYLISQGVAPIFIAPISDVIGRRVICILGLIIFTTSSLGLALNSHYAALLGLRCIQSLGASALASISGAVVADCVVPADRGSFMGFTMIGPILGPSLSPILGGLLSQYGDWRVVFWVLTGFGSVLSVLVIPFLPETCRAVVGNGSHAPSSYQDSWANRRVRHRGNVQARLPRSKSFTLSTLLGMWVVFSDIKSLLILILSGFVSAGFWCITTSIPSQYSKIYHFSDSSVGLSYLPMAAGGLVVTFVIGKWDPIDGNYRRHARRMGIDLQKDHLCEISNFPFHKARLQVAAPLLLACSLFVVGYGWALETRVFPAGPLVLLFFICFCMMGMGKAIQMLLMDMHPSRPATVVAAFNVAKSLLGASMTAASAPMIEATGNGWTYTTIGGSWLFVFPVIWLTQRLWTP</sequence>
<feature type="transmembrane region" description="Helical" evidence="6">
    <location>
        <begin position="383"/>
        <end position="401"/>
    </location>
</feature>
<proteinExistence type="predicted"/>
<feature type="transmembrane region" description="Helical" evidence="6">
    <location>
        <begin position="289"/>
        <end position="313"/>
    </location>
</feature>
<comment type="subcellular location">
    <subcellularLocation>
        <location evidence="1">Membrane</location>
        <topology evidence="1">Multi-pass membrane protein</topology>
    </subcellularLocation>
</comment>
<gene>
    <name evidence="8" type="ORF">BKA67DRAFT_533726</name>
</gene>
<organism evidence="8 9">
    <name type="scientific">Truncatella angustata</name>
    <dbReference type="NCBI Taxonomy" id="152316"/>
    <lineage>
        <taxon>Eukaryota</taxon>
        <taxon>Fungi</taxon>
        <taxon>Dikarya</taxon>
        <taxon>Ascomycota</taxon>
        <taxon>Pezizomycotina</taxon>
        <taxon>Sordariomycetes</taxon>
        <taxon>Xylariomycetidae</taxon>
        <taxon>Amphisphaeriales</taxon>
        <taxon>Sporocadaceae</taxon>
        <taxon>Truncatella</taxon>
    </lineage>
</organism>
<evidence type="ECO:0000256" key="5">
    <source>
        <dbReference type="ARBA" id="ARBA00023136"/>
    </source>
</evidence>
<dbReference type="Pfam" id="PF07690">
    <property type="entry name" value="MFS_1"/>
    <property type="match status" value="1"/>
</dbReference>
<dbReference type="InterPro" id="IPR011701">
    <property type="entry name" value="MFS"/>
</dbReference>
<dbReference type="GO" id="GO:0140115">
    <property type="term" value="P:export across plasma membrane"/>
    <property type="evidence" value="ECO:0007669"/>
    <property type="project" value="UniProtKB-ARBA"/>
</dbReference>
<evidence type="ECO:0000313" key="8">
    <source>
        <dbReference type="EMBL" id="KAH6658584.1"/>
    </source>
</evidence>
<evidence type="ECO:0000256" key="6">
    <source>
        <dbReference type="SAM" id="Phobius"/>
    </source>
</evidence>
<keyword evidence="3 6" id="KW-0812">Transmembrane</keyword>
<dbReference type="GO" id="GO:0042908">
    <property type="term" value="P:xenobiotic transport"/>
    <property type="evidence" value="ECO:0007669"/>
    <property type="project" value="UniProtKB-ARBA"/>
</dbReference>
<feature type="transmembrane region" description="Helical" evidence="6">
    <location>
        <begin position="325"/>
        <end position="345"/>
    </location>
</feature>
<reference evidence="8" key="1">
    <citation type="journal article" date="2021" name="Nat. Commun.">
        <title>Genetic determinants of endophytism in the Arabidopsis root mycobiome.</title>
        <authorList>
            <person name="Mesny F."/>
            <person name="Miyauchi S."/>
            <person name="Thiergart T."/>
            <person name="Pickel B."/>
            <person name="Atanasova L."/>
            <person name="Karlsson M."/>
            <person name="Huettel B."/>
            <person name="Barry K.W."/>
            <person name="Haridas S."/>
            <person name="Chen C."/>
            <person name="Bauer D."/>
            <person name="Andreopoulos W."/>
            <person name="Pangilinan J."/>
            <person name="LaButti K."/>
            <person name="Riley R."/>
            <person name="Lipzen A."/>
            <person name="Clum A."/>
            <person name="Drula E."/>
            <person name="Henrissat B."/>
            <person name="Kohler A."/>
            <person name="Grigoriev I.V."/>
            <person name="Martin F.M."/>
            <person name="Hacquard S."/>
        </authorList>
    </citation>
    <scope>NUCLEOTIDE SEQUENCE</scope>
    <source>
        <strain evidence="8">MPI-SDFR-AT-0073</strain>
    </source>
</reference>
<dbReference type="PROSITE" id="PS50850">
    <property type="entry name" value="MFS"/>
    <property type="match status" value="1"/>
</dbReference>
<dbReference type="OrthoDB" id="440553at2759"/>
<protein>
    <submittedName>
        <fullName evidence="8">Major facilitator superfamily domain-containing protein</fullName>
    </submittedName>
</protein>
<keyword evidence="5 6" id="KW-0472">Membrane</keyword>
<dbReference type="PROSITE" id="PS00216">
    <property type="entry name" value="SUGAR_TRANSPORT_1"/>
    <property type="match status" value="1"/>
</dbReference>
<feature type="transmembrane region" description="Helical" evidence="6">
    <location>
        <begin position="178"/>
        <end position="196"/>
    </location>
</feature>
<evidence type="ECO:0000313" key="9">
    <source>
        <dbReference type="Proteomes" id="UP000758603"/>
    </source>
</evidence>
<feature type="transmembrane region" description="Helical" evidence="6">
    <location>
        <begin position="92"/>
        <end position="112"/>
    </location>
</feature>
<dbReference type="PANTHER" id="PTHR23502:SF51">
    <property type="entry name" value="QUINIDINE RESISTANCE PROTEIN 1-RELATED"/>
    <property type="match status" value="1"/>
</dbReference>
<dbReference type="PANTHER" id="PTHR23502">
    <property type="entry name" value="MAJOR FACILITATOR SUPERFAMILY"/>
    <property type="match status" value="1"/>
</dbReference>
<dbReference type="SUPFAM" id="SSF103473">
    <property type="entry name" value="MFS general substrate transporter"/>
    <property type="match status" value="1"/>
</dbReference>
<comment type="caution">
    <text evidence="8">The sequence shown here is derived from an EMBL/GenBank/DDBJ whole genome shotgun (WGS) entry which is preliminary data.</text>
</comment>
<feature type="domain" description="Major facilitator superfamily (MFS) profile" evidence="7">
    <location>
        <begin position="54"/>
        <end position="499"/>
    </location>
</feature>
<name>A0A9P8UUS5_9PEZI</name>
<evidence type="ECO:0000256" key="3">
    <source>
        <dbReference type="ARBA" id="ARBA00022692"/>
    </source>
</evidence>
<dbReference type="InterPro" id="IPR005829">
    <property type="entry name" value="Sugar_transporter_CS"/>
</dbReference>
<keyword evidence="2" id="KW-0813">Transport</keyword>
<feature type="transmembrane region" description="Helical" evidence="6">
    <location>
        <begin position="473"/>
        <end position="493"/>
    </location>
</feature>
<evidence type="ECO:0000259" key="7">
    <source>
        <dbReference type="PROSITE" id="PS50850"/>
    </source>
</evidence>
<dbReference type="InterPro" id="IPR036259">
    <property type="entry name" value="MFS_trans_sf"/>
</dbReference>
<dbReference type="AlphaFoldDB" id="A0A9P8UUS5"/>
<dbReference type="RefSeq" id="XP_045962818.1">
    <property type="nucleotide sequence ID" value="XM_046099746.1"/>
</dbReference>
<dbReference type="GO" id="GO:0022857">
    <property type="term" value="F:transmembrane transporter activity"/>
    <property type="evidence" value="ECO:0007669"/>
    <property type="project" value="InterPro"/>
</dbReference>
<feature type="transmembrane region" description="Helical" evidence="6">
    <location>
        <begin position="53"/>
        <end position="72"/>
    </location>
</feature>
<dbReference type="Gene3D" id="1.20.1250.20">
    <property type="entry name" value="MFS general substrate transporter like domains"/>
    <property type="match status" value="1"/>
</dbReference>
<dbReference type="EMBL" id="JAGPXC010000002">
    <property type="protein sequence ID" value="KAH6658584.1"/>
    <property type="molecule type" value="Genomic_DNA"/>
</dbReference>
<evidence type="ECO:0000256" key="4">
    <source>
        <dbReference type="ARBA" id="ARBA00022989"/>
    </source>
</evidence>
<dbReference type="GO" id="GO:0005886">
    <property type="term" value="C:plasma membrane"/>
    <property type="evidence" value="ECO:0007669"/>
    <property type="project" value="TreeGrafter"/>
</dbReference>
<dbReference type="Proteomes" id="UP000758603">
    <property type="component" value="Unassembled WGS sequence"/>
</dbReference>